<evidence type="ECO:0000313" key="3">
    <source>
        <dbReference type="Proteomes" id="UP000604046"/>
    </source>
</evidence>
<name>A0A812UM18_9DINO</name>
<dbReference type="Proteomes" id="UP000604046">
    <property type="component" value="Unassembled WGS sequence"/>
</dbReference>
<sequence length="439" mass="50482">MSIRGALLVWAHFLPSSACITEFKTNPDFLDYSGYAFKVARGEAIPEQVKEFFYMRHDPYVIQLTKYAMFTHQMLTACWAVGGRVWEVRLMLNQTLHADDGSEGLHTTACAPRSCRGHQVLQHIALKVITRDFDAVAPGRLRGVVRPLSSWRFVKLRFAIVGMGGCGTTSLQKNLKQHADIRFTRRDDKEETLFAPGYSHEYTGGFRMLPTEAQVNNINCGKPRCGPNDLDATKKLGLKNYMLYNFDFGLATLSLIDDVIVIALVCDPVDRLEKVMFWSYCQFSNTSRCGKGVIIDEIMKQTTVAAVVQQQRDHWVAAERINILYTLFRERAIVAHQSLLRDRPELLYRLLFRRIGVAPPAGIQYHRYNSVGGDRTGLCRRKKVLAEFQAELEPEYQQLEAVFRDMRHPAIPELEMRQTRCNRPRELRRSRRCINRRCE</sequence>
<organism evidence="2 3">
    <name type="scientific">Symbiodinium natans</name>
    <dbReference type="NCBI Taxonomy" id="878477"/>
    <lineage>
        <taxon>Eukaryota</taxon>
        <taxon>Sar</taxon>
        <taxon>Alveolata</taxon>
        <taxon>Dinophyceae</taxon>
        <taxon>Suessiales</taxon>
        <taxon>Symbiodiniaceae</taxon>
        <taxon>Symbiodinium</taxon>
    </lineage>
</organism>
<feature type="chain" id="PRO_5032283066" evidence="1">
    <location>
        <begin position="20"/>
        <end position="439"/>
    </location>
</feature>
<keyword evidence="3" id="KW-1185">Reference proteome</keyword>
<dbReference type="AlphaFoldDB" id="A0A812UM18"/>
<keyword evidence="1" id="KW-0732">Signal</keyword>
<protein>
    <submittedName>
        <fullName evidence="2">CML8 protein</fullName>
    </submittedName>
</protein>
<evidence type="ECO:0000256" key="1">
    <source>
        <dbReference type="SAM" id="SignalP"/>
    </source>
</evidence>
<comment type="caution">
    <text evidence="2">The sequence shown here is derived from an EMBL/GenBank/DDBJ whole genome shotgun (WGS) entry which is preliminary data.</text>
</comment>
<evidence type="ECO:0000313" key="2">
    <source>
        <dbReference type="EMBL" id="CAE7577205.1"/>
    </source>
</evidence>
<dbReference type="OrthoDB" id="186625at2759"/>
<gene>
    <name evidence="2" type="primary">CML8</name>
    <name evidence="2" type="ORF">SNAT2548_LOCUS32928</name>
</gene>
<feature type="signal peptide" evidence="1">
    <location>
        <begin position="1"/>
        <end position="19"/>
    </location>
</feature>
<accession>A0A812UM18</accession>
<dbReference type="EMBL" id="CAJNDS010002734">
    <property type="protein sequence ID" value="CAE7577205.1"/>
    <property type="molecule type" value="Genomic_DNA"/>
</dbReference>
<dbReference type="SUPFAM" id="SSF52540">
    <property type="entry name" value="P-loop containing nucleoside triphosphate hydrolases"/>
    <property type="match status" value="1"/>
</dbReference>
<reference evidence="2" key="1">
    <citation type="submission" date="2021-02" db="EMBL/GenBank/DDBJ databases">
        <authorList>
            <person name="Dougan E. K."/>
            <person name="Rhodes N."/>
            <person name="Thang M."/>
            <person name="Chan C."/>
        </authorList>
    </citation>
    <scope>NUCLEOTIDE SEQUENCE</scope>
</reference>
<dbReference type="Gene3D" id="3.40.50.300">
    <property type="entry name" value="P-loop containing nucleotide triphosphate hydrolases"/>
    <property type="match status" value="1"/>
</dbReference>
<dbReference type="InterPro" id="IPR027417">
    <property type="entry name" value="P-loop_NTPase"/>
</dbReference>
<proteinExistence type="predicted"/>